<evidence type="ECO:0000256" key="4">
    <source>
        <dbReference type="ARBA" id="ARBA00022989"/>
    </source>
</evidence>
<dbReference type="PANTHER" id="PTHR30619">
    <property type="entry name" value="DNA INTERNALIZATION/COMPETENCE PROTEIN COMEC/REC2"/>
    <property type="match status" value="1"/>
</dbReference>
<feature type="transmembrane region" description="Helical" evidence="6">
    <location>
        <begin position="396"/>
        <end position="416"/>
    </location>
</feature>
<evidence type="ECO:0000313" key="8">
    <source>
        <dbReference type="EMBL" id="TWT77967.1"/>
    </source>
</evidence>
<feature type="transmembrane region" description="Helical" evidence="6">
    <location>
        <begin position="463"/>
        <end position="480"/>
    </location>
</feature>
<accession>A0A5C5YTI7</accession>
<keyword evidence="3 6" id="KW-0812">Transmembrane</keyword>
<dbReference type="AlphaFoldDB" id="A0A5C5YTI7"/>
<comment type="subcellular location">
    <subcellularLocation>
        <location evidence="1">Cell membrane</location>
        <topology evidence="1">Multi-pass membrane protein</topology>
    </subcellularLocation>
</comment>
<feature type="domain" description="Metallo-beta-lactamase" evidence="7">
    <location>
        <begin position="566"/>
        <end position="764"/>
    </location>
</feature>
<keyword evidence="5 6" id="KW-0472">Membrane</keyword>
<dbReference type="GO" id="GO:0005886">
    <property type="term" value="C:plasma membrane"/>
    <property type="evidence" value="ECO:0007669"/>
    <property type="project" value="UniProtKB-SubCell"/>
</dbReference>
<feature type="transmembrane region" description="Helical" evidence="6">
    <location>
        <begin position="44"/>
        <end position="61"/>
    </location>
</feature>
<sequence>MAVAAAAAAGVVADRYASVSLWWVVIGAAAWLAWLTLWRGGRCWWSSIALLIGISALAGGWHHSHWRLFAADDLGRFAGQIAEPVCVEAIALESPALQPTPEPSPYRAIPGSESSRVELRLVALRDGARWRGVAGRCVLTSNGQLTGVRAGDRVRVFGQLRAPPSALNPGEFDYALDQRAQQRLSLLRCVSPECVAVTERGGWSVGRVLDAVRVWGDQRLRARLGPEAGGLAAAMIVGAQDRLPDETIERFRHAGTLHVLVVSGLHVGLVVSAFYFVGRMGWAPRRWSLVVLMVAIASYAAVTGARPPVVRAAVLAELMCLALWTGRTVLAMNSLAAAAVVVLAMSPCELFRTGAQLSFLAAATLIWFGRRQLDRREALDPLARLLRSVESPPKKLARWCATSSWLIFVATVAVWLTAAPLMMRQYHLLSPVAMPLSVAAFPLVAVSVISGLLVLAAEVTAPFVAPLFASVSWLACTWLDRAIDYAAVAPGSHAYVAGPALWWTLTAYALMAAALRWGGRAAVRRGLVYAGLLLVAAGFAPAVVEAARGGKDPGGELRCTFIAVGHGVCVLIEPPGGGVFLYDAGSLGSPWMATEKISSVLWSKGITRIDGVLLSHADVDHFNALPGLLDRFTVGGVYTTNMLLPRRLLPDEQTAPAALKRLLDERGVPVEKLALGDQLKLGGVAVEVLHPTVMGVVDTDNANSLVIGLEHAGRRVLLPGDLEGRGLEELLLQEPYDCDVLLVPHHGSPRSDPPGLADWCRPEHVVISSAAGVYSDQASDSYRESGARVLSTSEGGAAEFVIGRGGIAVRSFRGGAGGQP</sequence>
<dbReference type="InterPro" id="IPR036866">
    <property type="entry name" value="RibonucZ/Hydroxyglut_hydro"/>
</dbReference>
<feature type="transmembrane region" description="Helical" evidence="6">
    <location>
        <begin position="526"/>
        <end position="544"/>
    </location>
</feature>
<dbReference type="InterPro" id="IPR052159">
    <property type="entry name" value="Competence_DNA_uptake"/>
</dbReference>
<feature type="transmembrane region" description="Helical" evidence="6">
    <location>
        <begin position="500"/>
        <end position="519"/>
    </location>
</feature>
<keyword evidence="2" id="KW-1003">Cell membrane</keyword>
<dbReference type="InterPro" id="IPR025405">
    <property type="entry name" value="DUF4131"/>
</dbReference>
<dbReference type="SMART" id="SM00849">
    <property type="entry name" value="Lactamase_B"/>
    <property type="match status" value="1"/>
</dbReference>
<dbReference type="Proteomes" id="UP000318478">
    <property type="component" value="Unassembled WGS sequence"/>
</dbReference>
<evidence type="ECO:0000313" key="9">
    <source>
        <dbReference type="Proteomes" id="UP000318478"/>
    </source>
</evidence>
<evidence type="ECO:0000256" key="5">
    <source>
        <dbReference type="ARBA" id="ARBA00023136"/>
    </source>
</evidence>
<feature type="transmembrane region" description="Helical" evidence="6">
    <location>
        <begin position="436"/>
        <end position="456"/>
    </location>
</feature>
<dbReference type="Pfam" id="PF00753">
    <property type="entry name" value="Lactamase_B"/>
    <property type="match status" value="1"/>
</dbReference>
<dbReference type="Pfam" id="PF03772">
    <property type="entry name" value="Competence"/>
    <property type="match status" value="1"/>
</dbReference>
<feature type="transmembrane region" description="Helical" evidence="6">
    <location>
        <begin position="21"/>
        <end position="38"/>
    </location>
</feature>
<evidence type="ECO:0000256" key="2">
    <source>
        <dbReference type="ARBA" id="ARBA00022475"/>
    </source>
</evidence>
<feature type="transmembrane region" description="Helical" evidence="6">
    <location>
        <begin position="289"/>
        <end position="309"/>
    </location>
</feature>
<dbReference type="PANTHER" id="PTHR30619:SF1">
    <property type="entry name" value="RECOMBINATION PROTEIN 2"/>
    <property type="match status" value="1"/>
</dbReference>
<dbReference type="SUPFAM" id="SSF56281">
    <property type="entry name" value="Metallo-hydrolase/oxidoreductase"/>
    <property type="match status" value="1"/>
</dbReference>
<name>A0A5C5YTI7_9BACT</name>
<protein>
    <submittedName>
        <fullName evidence="8">ComEC family competence protein</fullName>
    </submittedName>
</protein>
<evidence type="ECO:0000259" key="7">
    <source>
        <dbReference type="SMART" id="SM00849"/>
    </source>
</evidence>
<dbReference type="InterPro" id="IPR035681">
    <property type="entry name" value="ComA-like_MBL"/>
</dbReference>
<proteinExistence type="predicted"/>
<evidence type="ECO:0000256" key="1">
    <source>
        <dbReference type="ARBA" id="ARBA00004651"/>
    </source>
</evidence>
<feature type="transmembrane region" description="Helical" evidence="6">
    <location>
        <begin position="350"/>
        <end position="368"/>
    </location>
</feature>
<dbReference type="Pfam" id="PF13567">
    <property type="entry name" value="DUF4131"/>
    <property type="match status" value="1"/>
</dbReference>
<dbReference type="EMBL" id="SJPO01000003">
    <property type="protein sequence ID" value="TWT77967.1"/>
    <property type="molecule type" value="Genomic_DNA"/>
</dbReference>
<evidence type="ECO:0000256" key="3">
    <source>
        <dbReference type="ARBA" id="ARBA00022692"/>
    </source>
</evidence>
<keyword evidence="4 6" id="KW-1133">Transmembrane helix</keyword>
<evidence type="ECO:0000256" key="6">
    <source>
        <dbReference type="SAM" id="Phobius"/>
    </source>
</evidence>
<dbReference type="InterPro" id="IPR004477">
    <property type="entry name" value="ComEC_N"/>
</dbReference>
<organism evidence="8 9">
    <name type="scientific">Posidoniimonas polymericola</name>
    <dbReference type="NCBI Taxonomy" id="2528002"/>
    <lineage>
        <taxon>Bacteria</taxon>
        <taxon>Pseudomonadati</taxon>
        <taxon>Planctomycetota</taxon>
        <taxon>Planctomycetia</taxon>
        <taxon>Pirellulales</taxon>
        <taxon>Lacipirellulaceae</taxon>
        <taxon>Posidoniimonas</taxon>
    </lineage>
</organism>
<dbReference type="CDD" id="cd07731">
    <property type="entry name" value="ComA-like_MBL-fold"/>
    <property type="match status" value="1"/>
</dbReference>
<dbReference type="Gene3D" id="3.60.15.10">
    <property type="entry name" value="Ribonuclease Z/Hydroxyacylglutathione hydrolase-like"/>
    <property type="match status" value="1"/>
</dbReference>
<dbReference type="InterPro" id="IPR001279">
    <property type="entry name" value="Metallo-B-lactamas"/>
</dbReference>
<feature type="transmembrane region" description="Helical" evidence="6">
    <location>
        <begin position="257"/>
        <end position="277"/>
    </location>
</feature>
<keyword evidence="9" id="KW-1185">Reference proteome</keyword>
<reference evidence="8 9" key="1">
    <citation type="submission" date="2019-02" db="EMBL/GenBank/DDBJ databases">
        <title>Deep-cultivation of Planctomycetes and their phenomic and genomic characterization uncovers novel biology.</title>
        <authorList>
            <person name="Wiegand S."/>
            <person name="Jogler M."/>
            <person name="Boedeker C."/>
            <person name="Pinto D."/>
            <person name="Vollmers J."/>
            <person name="Rivas-Marin E."/>
            <person name="Kohn T."/>
            <person name="Peeters S.H."/>
            <person name="Heuer A."/>
            <person name="Rast P."/>
            <person name="Oberbeckmann S."/>
            <person name="Bunk B."/>
            <person name="Jeske O."/>
            <person name="Meyerdierks A."/>
            <person name="Storesund J.E."/>
            <person name="Kallscheuer N."/>
            <person name="Luecker S."/>
            <person name="Lage O.M."/>
            <person name="Pohl T."/>
            <person name="Merkel B.J."/>
            <person name="Hornburger P."/>
            <person name="Mueller R.-W."/>
            <person name="Bruemmer F."/>
            <person name="Labrenz M."/>
            <person name="Spormann A.M."/>
            <person name="Op Den Camp H."/>
            <person name="Overmann J."/>
            <person name="Amann R."/>
            <person name="Jetten M.S.M."/>
            <person name="Mascher T."/>
            <person name="Medema M.H."/>
            <person name="Devos D.P."/>
            <person name="Kaster A.-K."/>
            <person name="Ovreas L."/>
            <person name="Rohde M."/>
            <person name="Galperin M.Y."/>
            <person name="Jogler C."/>
        </authorList>
    </citation>
    <scope>NUCLEOTIDE SEQUENCE [LARGE SCALE GENOMIC DNA]</scope>
    <source>
        <strain evidence="8 9">Pla123a</strain>
    </source>
</reference>
<dbReference type="NCBIfam" id="TIGR00360">
    <property type="entry name" value="ComEC_N-term"/>
    <property type="match status" value="1"/>
</dbReference>
<feature type="transmembrane region" description="Helical" evidence="6">
    <location>
        <begin position="321"/>
        <end position="344"/>
    </location>
</feature>
<gene>
    <name evidence="8" type="ORF">Pla123a_17660</name>
</gene>
<comment type="caution">
    <text evidence="8">The sequence shown here is derived from an EMBL/GenBank/DDBJ whole genome shotgun (WGS) entry which is preliminary data.</text>
</comment>